<proteinExistence type="predicted"/>
<dbReference type="EMBL" id="JAVRJZ010000019">
    <property type="protein sequence ID" value="KAK2707575.1"/>
    <property type="molecule type" value="Genomic_DNA"/>
</dbReference>
<reference evidence="2" key="1">
    <citation type="submission" date="2023-07" db="EMBL/GenBank/DDBJ databases">
        <title>Chromosome-level genome assembly of Artemia franciscana.</title>
        <authorList>
            <person name="Jo E."/>
        </authorList>
    </citation>
    <scope>NUCLEOTIDE SEQUENCE</scope>
    <source>
        <tissue evidence="2">Whole body</tissue>
    </source>
</reference>
<comment type="caution">
    <text evidence="2">The sequence shown here is derived from an EMBL/GenBank/DDBJ whole genome shotgun (WGS) entry which is preliminary data.</text>
</comment>
<name>A0AA88H8X5_ARTSF</name>
<sequence>MTSLTRSQTRVYLLGSTVTELNGNKLPSMRMALGLFLHNHLEKGETIRQPSTSTIKEIATFCIKPGFQIEITKNKQSVKQQSREAEFLCKMDDLSDIAHANAINIMKIPEDKQFLLAQREKGRKGAMVGRDETLARKEKQVAKRIEKILARQQTSKEREKGQNKSKMMEMILSSSSDEEDTGNSDNDTVSCKAGPTQEKTESGTGEAQASAVYSAIEDWGITENIRAMCFDTTSSNTGRLAGACVLLEQKIGKEFLSLACRHHVMELLIGAVFQVCLGSTSAPQVPIFTRFQQYWMFVDQSRFETGMSSDAVSTSVQDIKDSTTEFAKGYLRESQPRDDYREFLELVRIFLGSVPERGIRFMAPGVTQHARWLSKVIYSLKIWMFRGEFHLSEKEEKGLQDVCIFAARVYLRA</sequence>
<gene>
    <name evidence="2" type="ORF">QYM36_015322</name>
</gene>
<protein>
    <submittedName>
        <fullName evidence="2">Uncharacterized protein</fullName>
    </submittedName>
</protein>
<organism evidence="2 3">
    <name type="scientific">Artemia franciscana</name>
    <name type="common">Brine shrimp</name>
    <name type="synonym">Artemia sanfranciscana</name>
    <dbReference type="NCBI Taxonomy" id="6661"/>
    <lineage>
        <taxon>Eukaryota</taxon>
        <taxon>Metazoa</taxon>
        <taxon>Ecdysozoa</taxon>
        <taxon>Arthropoda</taxon>
        <taxon>Crustacea</taxon>
        <taxon>Branchiopoda</taxon>
        <taxon>Anostraca</taxon>
        <taxon>Artemiidae</taxon>
        <taxon>Artemia</taxon>
    </lineage>
</organism>
<dbReference type="AlphaFoldDB" id="A0AA88H8X5"/>
<evidence type="ECO:0000313" key="2">
    <source>
        <dbReference type="EMBL" id="KAK2707575.1"/>
    </source>
</evidence>
<evidence type="ECO:0000256" key="1">
    <source>
        <dbReference type="SAM" id="MobiDB-lite"/>
    </source>
</evidence>
<accession>A0AA88H8X5</accession>
<feature type="region of interest" description="Disordered" evidence="1">
    <location>
        <begin position="173"/>
        <end position="207"/>
    </location>
</feature>
<dbReference type="Proteomes" id="UP001187531">
    <property type="component" value="Unassembled WGS sequence"/>
</dbReference>
<keyword evidence="3" id="KW-1185">Reference proteome</keyword>
<evidence type="ECO:0000313" key="3">
    <source>
        <dbReference type="Proteomes" id="UP001187531"/>
    </source>
</evidence>